<evidence type="ECO:0000259" key="5">
    <source>
        <dbReference type="SMART" id="SM00797"/>
    </source>
</evidence>
<dbReference type="PANTHER" id="PTHR43309:SF3">
    <property type="entry name" value="5-OXOPROLINASE SUBUNIT C"/>
    <property type="match status" value="1"/>
</dbReference>
<keyword evidence="2" id="KW-0378">Hydrolase</keyword>
<gene>
    <name evidence="6" type="ORF">VSX56_17860</name>
</gene>
<evidence type="ECO:0000259" key="4">
    <source>
        <dbReference type="SMART" id="SM00796"/>
    </source>
</evidence>
<sequence length="520" mass="54378">MRVLPVALEAVLVELDSLEEVLALHESLREAPLAGVTEMVPAARTLFIGFDPLVQGGDRIAAEVARRDLTPRAQGPARLRELPTRYEGEDLAEVAALTGLSVAEVIARHQSQPWTVAFCGFAPGFGYMTGGDPALDVPRRQSPRTRIPAGAVALAGKFSGVYPKASPGGWQIIGTTDVPMWDLSRDPPAFLQPGDHVQFTQARGKSHPVVLPMPETRPAPAQGTGFRVTASPFPALFQDLGRLGQAGQGVSASGVLDRHAFRALNRMLGNAPGTPAIELTGGGFAFRAEETAVIAVTGAPCAVKVNGWNLGSHAPLALDAGDHVEIGAPLSGLRSLLGVRGGFDVERIMGSATRDTLAEVGPEPLGAGAVLELAHARAGAVEPALSPPELPRPGETVVLDVVMGPRTDWFSPETVAALSGQLWEVTPQSSRVGIRLSGEALTREDARELPSEGTATGALQVPHSGQPVLFLADHPLTGGYPVIGSVASYHLDLAGQIPPGAKIRFNPLAPFAEILSRGSK</sequence>
<name>A0ABV1SL67_9RHOB</name>
<reference evidence="6 7" key="1">
    <citation type="submission" date="2024-06" db="EMBL/GenBank/DDBJ databases">
        <title>Thioclava kandeliae sp. nov. from a rhizosphere soil sample of Kandelia candel in a mangrove.</title>
        <authorList>
            <person name="Mu T."/>
        </authorList>
    </citation>
    <scope>NUCLEOTIDE SEQUENCE [LARGE SCALE GENOMIC DNA]</scope>
    <source>
        <strain evidence="6 7">CPCC 100088</strain>
    </source>
</reference>
<dbReference type="SMART" id="SM00796">
    <property type="entry name" value="AHS1"/>
    <property type="match status" value="1"/>
</dbReference>
<dbReference type="InterPro" id="IPR052708">
    <property type="entry name" value="PxpC"/>
</dbReference>
<dbReference type="Pfam" id="PF02626">
    <property type="entry name" value="CT_A_B"/>
    <property type="match status" value="1"/>
</dbReference>
<dbReference type="SUPFAM" id="SSF160467">
    <property type="entry name" value="PH0987 N-terminal domain-like"/>
    <property type="match status" value="1"/>
</dbReference>
<dbReference type="EMBL" id="JAYWLC010000022">
    <property type="protein sequence ID" value="MER5173635.1"/>
    <property type="molecule type" value="Genomic_DNA"/>
</dbReference>
<proteinExistence type="predicted"/>
<evidence type="ECO:0000256" key="1">
    <source>
        <dbReference type="ARBA" id="ARBA00022741"/>
    </source>
</evidence>
<keyword evidence="7" id="KW-1185">Reference proteome</keyword>
<comment type="caution">
    <text evidence="6">The sequence shown here is derived from an EMBL/GenBank/DDBJ whole genome shotgun (WGS) entry which is preliminary data.</text>
</comment>
<feature type="domain" description="Carboxyltransferase" evidence="4">
    <location>
        <begin position="1"/>
        <end position="191"/>
    </location>
</feature>
<evidence type="ECO:0000313" key="6">
    <source>
        <dbReference type="EMBL" id="MER5173635.1"/>
    </source>
</evidence>
<dbReference type="SUPFAM" id="SSF50891">
    <property type="entry name" value="Cyclophilin-like"/>
    <property type="match status" value="2"/>
</dbReference>
<dbReference type="PANTHER" id="PTHR43309">
    <property type="entry name" value="5-OXOPROLINASE SUBUNIT C"/>
    <property type="match status" value="1"/>
</dbReference>
<dbReference type="Pfam" id="PF02682">
    <property type="entry name" value="CT_C_D"/>
    <property type="match status" value="1"/>
</dbReference>
<dbReference type="Proteomes" id="UP001438953">
    <property type="component" value="Unassembled WGS sequence"/>
</dbReference>
<feature type="domain" description="Carboxyltransferase" evidence="5">
    <location>
        <begin position="247"/>
        <end position="520"/>
    </location>
</feature>
<organism evidence="6 7">
    <name type="scientific">Thioclava kandeliae</name>
    <dbReference type="NCBI Taxonomy" id="3070818"/>
    <lineage>
        <taxon>Bacteria</taxon>
        <taxon>Pseudomonadati</taxon>
        <taxon>Pseudomonadota</taxon>
        <taxon>Alphaproteobacteria</taxon>
        <taxon>Rhodobacterales</taxon>
        <taxon>Paracoccaceae</taxon>
        <taxon>Thioclava</taxon>
    </lineage>
</organism>
<protein>
    <submittedName>
        <fullName evidence="6">5-oxoprolinase/urea amidolyase family protein</fullName>
    </submittedName>
</protein>
<dbReference type="SMART" id="SM00797">
    <property type="entry name" value="AHS2"/>
    <property type="match status" value="1"/>
</dbReference>
<accession>A0ABV1SL67</accession>
<keyword evidence="3" id="KW-0067">ATP-binding</keyword>
<keyword evidence="1" id="KW-0547">Nucleotide-binding</keyword>
<dbReference type="RefSeq" id="WP_339114847.1">
    <property type="nucleotide sequence ID" value="NZ_JAYWLC010000022.1"/>
</dbReference>
<dbReference type="InterPro" id="IPR003778">
    <property type="entry name" value="CT_A_B"/>
</dbReference>
<dbReference type="InterPro" id="IPR003833">
    <property type="entry name" value="CT_C_D"/>
</dbReference>
<dbReference type="Gene3D" id="2.40.100.10">
    <property type="entry name" value="Cyclophilin-like"/>
    <property type="match status" value="2"/>
</dbReference>
<dbReference type="NCBIfam" id="TIGR00724">
    <property type="entry name" value="urea_amlyse_rel"/>
    <property type="match status" value="1"/>
</dbReference>
<evidence type="ECO:0000313" key="7">
    <source>
        <dbReference type="Proteomes" id="UP001438953"/>
    </source>
</evidence>
<evidence type="ECO:0000256" key="3">
    <source>
        <dbReference type="ARBA" id="ARBA00022840"/>
    </source>
</evidence>
<dbReference type="InterPro" id="IPR029000">
    <property type="entry name" value="Cyclophilin-like_dom_sf"/>
</dbReference>
<dbReference type="Gene3D" id="3.30.1360.40">
    <property type="match status" value="1"/>
</dbReference>
<evidence type="ECO:0000256" key="2">
    <source>
        <dbReference type="ARBA" id="ARBA00022801"/>
    </source>
</evidence>